<keyword evidence="5" id="KW-0812">Transmembrane</keyword>
<evidence type="ECO:0000256" key="1">
    <source>
        <dbReference type="ARBA" id="ARBA00000085"/>
    </source>
</evidence>
<evidence type="ECO:0000256" key="3">
    <source>
        <dbReference type="ARBA" id="ARBA00022553"/>
    </source>
</evidence>
<dbReference type="Proteomes" id="UP000009309">
    <property type="component" value="Unassembled WGS sequence"/>
</dbReference>
<dbReference type="eggNOG" id="COG4191">
    <property type="taxonomic scope" value="Bacteria"/>
</dbReference>
<dbReference type="Gene3D" id="1.10.287.130">
    <property type="match status" value="1"/>
</dbReference>
<feature type="domain" description="Histidine kinase" evidence="7">
    <location>
        <begin position="478"/>
        <end position="727"/>
    </location>
</feature>
<evidence type="ECO:0000256" key="6">
    <source>
        <dbReference type="SAM" id="SignalP"/>
    </source>
</evidence>
<dbReference type="EMBL" id="CAIT01000007">
    <property type="protein sequence ID" value="CCH54745.1"/>
    <property type="molecule type" value="Genomic_DNA"/>
</dbReference>
<keyword evidence="3" id="KW-0597">Phosphoprotein</keyword>
<feature type="transmembrane region" description="Helical" evidence="5">
    <location>
        <begin position="292"/>
        <end position="311"/>
    </location>
</feature>
<dbReference type="InterPro" id="IPR036097">
    <property type="entry name" value="HisK_dim/P_sf"/>
</dbReference>
<dbReference type="PROSITE" id="PS50109">
    <property type="entry name" value="HIS_KIN"/>
    <property type="match status" value="1"/>
</dbReference>
<feature type="transmembrane region" description="Helical" evidence="5">
    <location>
        <begin position="317"/>
        <end position="335"/>
    </location>
</feature>
<evidence type="ECO:0000256" key="5">
    <source>
        <dbReference type="SAM" id="Phobius"/>
    </source>
</evidence>
<dbReference type="STRING" id="1185876.BN8_03947"/>
<feature type="transmembrane region" description="Helical" evidence="5">
    <location>
        <begin position="232"/>
        <end position="253"/>
    </location>
</feature>
<organism evidence="8 9">
    <name type="scientific">Fibrisoma limi BUZ 3</name>
    <dbReference type="NCBI Taxonomy" id="1185876"/>
    <lineage>
        <taxon>Bacteria</taxon>
        <taxon>Pseudomonadati</taxon>
        <taxon>Bacteroidota</taxon>
        <taxon>Cytophagia</taxon>
        <taxon>Cytophagales</taxon>
        <taxon>Spirosomataceae</taxon>
        <taxon>Fibrisoma</taxon>
    </lineage>
</organism>
<evidence type="ECO:0000256" key="2">
    <source>
        <dbReference type="ARBA" id="ARBA00012438"/>
    </source>
</evidence>
<dbReference type="InterPro" id="IPR005467">
    <property type="entry name" value="His_kinase_dom"/>
</dbReference>
<comment type="catalytic activity">
    <reaction evidence="1">
        <text>ATP + protein L-histidine = ADP + protein N-phospho-L-histidine.</text>
        <dbReference type="EC" id="2.7.13.3"/>
    </reaction>
</comment>
<dbReference type="SUPFAM" id="SSF47384">
    <property type="entry name" value="Homodimeric domain of signal transducing histidine kinase"/>
    <property type="match status" value="1"/>
</dbReference>
<feature type="transmembrane region" description="Helical" evidence="5">
    <location>
        <begin position="381"/>
        <end position="403"/>
    </location>
</feature>
<dbReference type="OrthoDB" id="9806995at2"/>
<evidence type="ECO:0000313" key="9">
    <source>
        <dbReference type="Proteomes" id="UP000009309"/>
    </source>
</evidence>
<feature type="transmembrane region" description="Helical" evidence="5">
    <location>
        <begin position="203"/>
        <end position="225"/>
    </location>
</feature>
<dbReference type="InterPro" id="IPR008979">
    <property type="entry name" value="Galactose-bd-like_sf"/>
</dbReference>
<dbReference type="CDD" id="cd00082">
    <property type="entry name" value="HisKA"/>
    <property type="match status" value="1"/>
</dbReference>
<comment type="caution">
    <text evidence="8">The sequence shown here is derived from an EMBL/GenBank/DDBJ whole genome shotgun (WGS) entry which is preliminary data.</text>
</comment>
<sequence>MRIRLYLVLLLIGLVSLPENGQAQQIARIDSLPATGLLIRTGWRWHSGDNPAWAKPDFDDSRWDSSKPFQSITSVPAFEKSPLGWFRLTFALDSAVAQQTLSLHLNQVGASEIYLDGTLFRRLGTVGASYDQQQAYTPKTWERYLLPSLSAGKHVLAVRLSQHRPPWYVPKRFYLTGPIFLARLVPTSGLIEEIASHLYVSTIANYIVVGVFLLLSVIHFLYYAYRRQRTNLIFAVAMLLGTYSLTLTDVLAVESNTELADWVSFCAGMVVMFFISLLLASYYAYLKQPFGWWFWSLTTALVVSRICVDYLGPELGLNLLNSLLLILMILEGIRVSRLAVRSRRANAQLLLSTILIMLAILLVGALISYWLSSSLPQYSPYISNVINLLFFMALPVGFAILLARDHAQTNQKLEERLAEIEQLSAEKESILKEQNEKLERQVAERTAKLTQSLAELHDTQEQLIQREKMASLGELTAGIAHEIQNPLNFVNNFADVSVELVAELKEEAEKGTQRDSELEAELLTDLEQNLTKISQHGSRAAGIVRSMLDHTRTSAGQSEPVDLNALVDEFLRLAYHGIRAQDKHGSTGPPEHFNAQLVTQYDDSLGTVTVVPQDIGRVLLNLFNNAFHAVRERAAKEPAGYTPTVSVSTSRSGNTVVIDVRDNGFGVPEGIREKIFQPFFTTKPTGQGTGLGLSLSYDIITKGHRGTLSLESTGSTGTTFRIRLPVN</sequence>
<feature type="chain" id="PRO_5003659026" description="histidine kinase" evidence="6">
    <location>
        <begin position="22"/>
        <end position="727"/>
    </location>
</feature>
<feature type="transmembrane region" description="Helical" evidence="5">
    <location>
        <begin position="347"/>
        <end position="369"/>
    </location>
</feature>
<proteinExistence type="predicted"/>
<dbReference type="InterPro" id="IPR004358">
    <property type="entry name" value="Sig_transdc_His_kin-like_C"/>
</dbReference>
<dbReference type="PRINTS" id="PR00344">
    <property type="entry name" value="BCTRLSENSOR"/>
</dbReference>
<keyword evidence="5" id="KW-0472">Membrane</keyword>
<dbReference type="PANTHER" id="PTHR43065:SF42">
    <property type="entry name" value="TWO-COMPONENT SENSOR PPRA"/>
    <property type="match status" value="1"/>
</dbReference>
<dbReference type="SMART" id="SM00388">
    <property type="entry name" value="HisKA"/>
    <property type="match status" value="1"/>
</dbReference>
<evidence type="ECO:0000256" key="4">
    <source>
        <dbReference type="SAM" id="Coils"/>
    </source>
</evidence>
<feature type="coiled-coil region" evidence="4">
    <location>
        <begin position="403"/>
        <end position="455"/>
    </location>
</feature>
<dbReference type="InterPro" id="IPR036890">
    <property type="entry name" value="HATPase_C_sf"/>
</dbReference>
<dbReference type="RefSeq" id="WP_009283321.1">
    <property type="nucleotide sequence ID" value="NZ_CAIT01000007.1"/>
</dbReference>
<feature type="signal peptide" evidence="6">
    <location>
        <begin position="1"/>
        <end position="21"/>
    </location>
</feature>
<protein>
    <recommendedName>
        <fullName evidence="2">histidine kinase</fullName>
        <ecNumber evidence="2">2.7.13.3</ecNumber>
    </recommendedName>
</protein>
<keyword evidence="4" id="KW-0175">Coiled coil</keyword>
<reference evidence="8 9" key="1">
    <citation type="journal article" date="2012" name="J. Bacteriol.">
        <title>Genome Sequence of the Filamentous Bacterium Fibrisoma limi BUZ 3T.</title>
        <authorList>
            <person name="Filippini M."/>
            <person name="Qi W."/>
            <person name="Jaenicke S."/>
            <person name="Goesmann A."/>
            <person name="Smits T.H."/>
            <person name="Bagheri H.C."/>
        </authorList>
    </citation>
    <scope>NUCLEOTIDE SEQUENCE [LARGE SCALE GENOMIC DNA]</scope>
    <source>
        <strain evidence="9">BUZ 3T</strain>
    </source>
</reference>
<dbReference type="SUPFAM" id="SSF49785">
    <property type="entry name" value="Galactose-binding domain-like"/>
    <property type="match status" value="1"/>
</dbReference>
<dbReference type="EC" id="2.7.13.3" evidence="2"/>
<dbReference type="SMART" id="SM00387">
    <property type="entry name" value="HATPase_c"/>
    <property type="match status" value="1"/>
</dbReference>
<gene>
    <name evidence="8" type="ORF">BN8_03947</name>
</gene>
<dbReference type="SUPFAM" id="SSF55874">
    <property type="entry name" value="ATPase domain of HSP90 chaperone/DNA topoisomerase II/histidine kinase"/>
    <property type="match status" value="1"/>
</dbReference>
<dbReference type="AlphaFoldDB" id="I2GLG9"/>
<evidence type="ECO:0000259" key="7">
    <source>
        <dbReference type="PROSITE" id="PS50109"/>
    </source>
</evidence>
<dbReference type="Gene3D" id="2.60.120.260">
    <property type="entry name" value="Galactose-binding domain-like"/>
    <property type="match status" value="1"/>
</dbReference>
<name>I2GLG9_9BACT</name>
<keyword evidence="6" id="KW-0732">Signal</keyword>
<keyword evidence="8" id="KW-0418">Kinase</keyword>
<dbReference type="GO" id="GO:0000155">
    <property type="term" value="F:phosphorelay sensor kinase activity"/>
    <property type="evidence" value="ECO:0007669"/>
    <property type="project" value="InterPro"/>
</dbReference>
<dbReference type="PANTHER" id="PTHR43065">
    <property type="entry name" value="SENSOR HISTIDINE KINASE"/>
    <property type="match status" value="1"/>
</dbReference>
<evidence type="ECO:0000313" key="8">
    <source>
        <dbReference type="EMBL" id="CCH54745.1"/>
    </source>
</evidence>
<dbReference type="Gene3D" id="3.30.565.10">
    <property type="entry name" value="Histidine kinase-like ATPase, C-terminal domain"/>
    <property type="match status" value="1"/>
</dbReference>
<accession>I2GLG9</accession>
<dbReference type="Pfam" id="PF02518">
    <property type="entry name" value="HATPase_c"/>
    <property type="match status" value="1"/>
</dbReference>
<keyword evidence="9" id="KW-1185">Reference proteome</keyword>
<keyword evidence="5" id="KW-1133">Transmembrane helix</keyword>
<dbReference type="InterPro" id="IPR003661">
    <property type="entry name" value="HisK_dim/P_dom"/>
</dbReference>
<dbReference type="InterPro" id="IPR003594">
    <property type="entry name" value="HATPase_dom"/>
</dbReference>
<keyword evidence="8" id="KW-0808">Transferase</keyword>
<feature type="transmembrane region" description="Helical" evidence="5">
    <location>
        <begin position="259"/>
        <end position="285"/>
    </location>
</feature>